<keyword evidence="7" id="KW-1185">Reference proteome</keyword>
<name>A0A1D2LBS3_BROTH</name>
<dbReference type="PIRSF" id="PIRSF016557">
    <property type="entry name" value="Caps_synth_CpsB"/>
    <property type="match status" value="1"/>
</dbReference>
<dbReference type="Gene3D" id="3.20.20.140">
    <property type="entry name" value="Metal-dependent hydrolases"/>
    <property type="match status" value="1"/>
</dbReference>
<evidence type="ECO:0000256" key="1">
    <source>
        <dbReference type="ARBA" id="ARBA00005750"/>
    </source>
</evidence>
<dbReference type="SUPFAM" id="SSF89550">
    <property type="entry name" value="PHP domain-like"/>
    <property type="match status" value="1"/>
</dbReference>
<comment type="similarity">
    <text evidence="1 5">Belongs to the metallo-dependent hydrolases superfamily. CpsB/CapC family.</text>
</comment>
<evidence type="ECO:0000256" key="3">
    <source>
        <dbReference type="ARBA" id="ARBA00022912"/>
    </source>
</evidence>
<dbReference type="PANTHER" id="PTHR39181">
    <property type="entry name" value="TYROSINE-PROTEIN PHOSPHATASE YWQE"/>
    <property type="match status" value="1"/>
</dbReference>
<dbReference type="InterPro" id="IPR016667">
    <property type="entry name" value="Caps_polysacc_synth_CpsB/CapC"/>
</dbReference>
<keyword evidence="2 5" id="KW-0378">Hydrolase</keyword>
<evidence type="ECO:0000256" key="4">
    <source>
        <dbReference type="ARBA" id="ARBA00051722"/>
    </source>
</evidence>
<dbReference type="STRING" id="2756.BFR44_09925"/>
<keyword evidence="3 5" id="KW-0904">Protein phosphatase</keyword>
<accession>A0A1D2LBS3</accession>
<organism evidence="6 7">
    <name type="scientific">Brochothrix thermosphacta</name>
    <name type="common">Microbacterium thermosphactum</name>
    <dbReference type="NCBI Taxonomy" id="2756"/>
    <lineage>
        <taxon>Bacteria</taxon>
        <taxon>Bacillati</taxon>
        <taxon>Bacillota</taxon>
        <taxon>Bacilli</taxon>
        <taxon>Bacillales</taxon>
        <taxon>Listeriaceae</taxon>
        <taxon>Brochothrix</taxon>
    </lineage>
</organism>
<evidence type="ECO:0000256" key="5">
    <source>
        <dbReference type="PIRNR" id="PIRNR016557"/>
    </source>
</evidence>
<proteinExistence type="inferred from homology"/>
<dbReference type="RefSeq" id="WP_069125933.1">
    <property type="nucleotide sequence ID" value="NZ_CP023483.1"/>
</dbReference>
<dbReference type="Pfam" id="PF19567">
    <property type="entry name" value="CpsB_CapC"/>
    <property type="match status" value="1"/>
</dbReference>
<dbReference type="PANTHER" id="PTHR39181:SF1">
    <property type="entry name" value="TYROSINE-PROTEIN PHOSPHATASE YWQE"/>
    <property type="match status" value="1"/>
</dbReference>
<evidence type="ECO:0000313" key="6">
    <source>
        <dbReference type="EMBL" id="ATF26152.1"/>
    </source>
</evidence>
<dbReference type="EC" id="3.1.3.48" evidence="5"/>
<dbReference type="GO" id="GO:0030145">
    <property type="term" value="F:manganese ion binding"/>
    <property type="evidence" value="ECO:0007669"/>
    <property type="project" value="UniProtKB-UniRule"/>
</dbReference>
<comment type="catalytic activity">
    <reaction evidence="4 5">
        <text>O-phospho-L-tyrosyl-[protein] + H2O = L-tyrosyl-[protein] + phosphate</text>
        <dbReference type="Rhea" id="RHEA:10684"/>
        <dbReference type="Rhea" id="RHEA-COMP:10136"/>
        <dbReference type="Rhea" id="RHEA-COMP:20101"/>
        <dbReference type="ChEBI" id="CHEBI:15377"/>
        <dbReference type="ChEBI" id="CHEBI:43474"/>
        <dbReference type="ChEBI" id="CHEBI:46858"/>
        <dbReference type="ChEBI" id="CHEBI:61978"/>
        <dbReference type="EC" id="3.1.3.48"/>
    </reaction>
</comment>
<reference evidence="6 7" key="1">
    <citation type="submission" date="2017-09" db="EMBL/GenBank/DDBJ databases">
        <title>Complete Genome Sequences of Two Strains of the Meat Spoilage Bacterium Brochothrix thermosphacta Isolated from Ground Chicken.</title>
        <authorList>
            <person name="Paoli G.C."/>
            <person name="Wijey C."/>
            <person name="Chen C.-Y."/>
            <person name="Nguyen L."/>
            <person name="Yan X."/>
            <person name="Irwin P.L."/>
        </authorList>
    </citation>
    <scope>NUCLEOTIDE SEQUENCE [LARGE SCALE GENOMIC DNA]</scope>
    <source>
        <strain evidence="6 7">BI</strain>
    </source>
</reference>
<dbReference type="EMBL" id="CP023483">
    <property type="protein sequence ID" value="ATF26152.1"/>
    <property type="molecule type" value="Genomic_DNA"/>
</dbReference>
<evidence type="ECO:0000256" key="2">
    <source>
        <dbReference type="ARBA" id="ARBA00022801"/>
    </source>
</evidence>
<dbReference type="KEGG" id="bths:CNY62_06975"/>
<gene>
    <name evidence="6" type="ORF">CNY62_06975</name>
</gene>
<dbReference type="GO" id="GO:0004725">
    <property type="term" value="F:protein tyrosine phosphatase activity"/>
    <property type="evidence" value="ECO:0007669"/>
    <property type="project" value="UniProtKB-UniRule"/>
</dbReference>
<dbReference type="Proteomes" id="UP000243591">
    <property type="component" value="Chromosome"/>
</dbReference>
<sequence length="258" mass="29406">MIDCHSHLLPELDDGATNKYVAITMAKQAVSMGITDIIVTPHYKTAEYSVSKAEMLIALTNLKNELELNDIPLILHAGQEVRIYGELVTDLEAGNVQTLANSRYVLIEFPSTFIPSYTKRLFYDLLVAGFVPIIAHPERNQEFRNNSDLLFELVSKGALVQITAASFIGDFGRAEKRAAIKWLKQKLVHFIASDAHNATKRSYKLQKAMKKITRLTSKEEQRRLQDNTQKIIRNEALVIDSDGIGSSQRWWYRKKRRE</sequence>
<protein>
    <recommendedName>
        <fullName evidence="5">Tyrosine-protein phosphatase</fullName>
        <ecNumber evidence="5">3.1.3.48</ecNumber>
    </recommendedName>
</protein>
<evidence type="ECO:0000313" key="7">
    <source>
        <dbReference type="Proteomes" id="UP000243591"/>
    </source>
</evidence>
<dbReference type="AlphaFoldDB" id="A0A1D2LBS3"/>
<dbReference type="InterPro" id="IPR016195">
    <property type="entry name" value="Pol/histidinol_Pase-like"/>
</dbReference>
<dbReference type="OrthoDB" id="9788539at2"/>